<protein>
    <recommendedName>
        <fullName evidence="3">DUF664 domain-containing protein</fullName>
    </recommendedName>
</protein>
<dbReference type="STRING" id="446466.Cfla_3136"/>
<reference evidence="1 2" key="1">
    <citation type="journal article" date="2010" name="Stand. Genomic Sci.">
        <title>Complete genome sequence of Cellulomonas flavigena type strain (134).</title>
        <authorList>
            <person name="Abt B."/>
            <person name="Foster B."/>
            <person name="Lapidus A."/>
            <person name="Clum A."/>
            <person name="Sun H."/>
            <person name="Pukall R."/>
            <person name="Lucas S."/>
            <person name="Glavina Del Rio T."/>
            <person name="Nolan M."/>
            <person name="Tice H."/>
            <person name="Cheng J.F."/>
            <person name="Pitluck S."/>
            <person name="Liolios K."/>
            <person name="Ivanova N."/>
            <person name="Mavromatis K."/>
            <person name="Ovchinnikova G."/>
            <person name="Pati A."/>
            <person name="Goodwin L."/>
            <person name="Chen A."/>
            <person name="Palaniappan K."/>
            <person name="Land M."/>
            <person name="Hauser L."/>
            <person name="Chang Y.J."/>
            <person name="Jeffries C.D."/>
            <person name="Rohde M."/>
            <person name="Goker M."/>
            <person name="Woyke T."/>
            <person name="Bristow J."/>
            <person name="Eisen J.A."/>
            <person name="Markowitz V."/>
            <person name="Hugenholtz P."/>
            <person name="Kyrpides N.C."/>
            <person name="Klenk H.P."/>
        </authorList>
    </citation>
    <scope>NUCLEOTIDE SEQUENCE [LARGE SCALE GENOMIC DNA]</scope>
    <source>
        <strain evidence="2">ATCC 482 / DSM 20109 / BCRC 11376 / JCM 18109 / NBRC 3775 / NCIMB 8073 / NRS 134</strain>
    </source>
</reference>
<dbReference type="KEGG" id="cfl:Cfla_3136"/>
<dbReference type="SUPFAM" id="SSF109854">
    <property type="entry name" value="DinB/YfiT-like putative metalloenzymes"/>
    <property type="match status" value="1"/>
</dbReference>
<dbReference type="NCBIfam" id="NF047843">
    <property type="entry name" value="MST_Rv0443"/>
    <property type="match status" value="1"/>
</dbReference>
<dbReference type="eggNOG" id="COG2318">
    <property type="taxonomic scope" value="Bacteria"/>
</dbReference>
<dbReference type="HOGENOM" id="CLU_133313_0_0_11"/>
<dbReference type="AlphaFoldDB" id="D5ULR2"/>
<evidence type="ECO:0000313" key="1">
    <source>
        <dbReference type="EMBL" id="ADG76018.1"/>
    </source>
</evidence>
<proteinExistence type="predicted"/>
<dbReference type="Gene3D" id="1.20.120.450">
    <property type="entry name" value="dinb family like domain"/>
    <property type="match status" value="1"/>
</dbReference>
<dbReference type="Pfam" id="PF04978">
    <property type="entry name" value="MST"/>
    <property type="match status" value="1"/>
</dbReference>
<name>D5ULR2_CELFN</name>
<dbReference type="Proteomes" id="UP000000849">
    <property type="component" value="Chromosome"/>
</dbReference>
<dbReference type="InterPro" id="IPR034660">
    <property type="entry name" value="DinB/YfiT-like"/>
</dbReference>
<dbReference type="EMBL" id="CP001964">
    <property type="protein sequence ID" value="ADG76018.1"/>
    <property type="molecule type" value="Genomic_DNA"/>
</dbReference>
<organism evidence="1 2">
    <name type="scientific">Cellulomonas flavigena (strain ATCC 482 / DSM 20109 / BCRC 11376 / JCM 18109 / NBRC 3775 / NCIMB 8073 / NRS 134)</name>
    <dbReference type="NCBI Taxonomy" id="446466"/>
    <lineage>
        <taxon>Bacteria</taxon>
        <taxon>Bacillati</taxon>
        <taxon>Actinomycetota</taxon>
        <taxon>Actinomycetes</taxon>
        <taxon>Micrococcales</taxon>
        <taxon>Cellulomonadaceae</taxon>
        <taxon>Cellulomonas</taxon>
    </lineage>
</organism>
<evidence type="ECO:0008006" key="3">
    <source>
        <dbReference type="Google" id="ProtNLM"/>
    </source>
</evidence>
<sequence>MRVGSARRSVERVTGTGARQVLTDGFGRVGPVVRAALEGTGSAARTWRPTPRATTLAWLAWHVARVQDAQVAPLAGTEELWTADGWAERFALPFEHTATGYGQSPQEVALVDPAPDLLLGYLDASTAQTLAYLQRVEDDDLDTVVDTSWDPPVTLGVRLVSILDDCAQHAGQAAYLRGLLPDDVAHR</sequence>
<dbReference type="InterPro" id="IPR007061">
    <property type="entry name" value="MST-like"/>
</dbReference>
<gene>
    <name evidence="1" type="ordered locus">Cfla_3136</name>
</gene>
<accession>D5ULR2</accession>
<evidence type="ECO:0000313" key="2">
    <source>
        <dbReference type="Proteomes" id="UP000000849"/>
    </source>
</evidence>
<keyword evidence="2" id="KW-1185">Reference proteome</keyword>